<evidence type="ECO:0000313" key="3">
    <source>
        <dbReference type="EMBL" id="KAF2316651.1"/>
    </source>
</evidence>
<feature type="chain" id="PRO_5025593355" description="Bifunctional inhibitor/plant lipid transfer protein/seed storage helical domain-containing protein" evidence="1">
    <location>
        <begin position="25"/>
        <end position="512"/>
    </location>
</feature>
<dbReference type="InterPro" id="IPR039933">
    <property type="entry name" value="XRI1"/>
</dbReference>
<keyword evidence="1" id="KW-0732">Signal</keyword>
<dbReference type="EMBL" id="JAAGAX010000005">
    <property type="protein sequence ID" value="KAF2316651.1"/>
    <property type="molecule type" value="Genomic_DNA"/>
</dbReference>
<dbReference type="CDD" id="cd00010">
    <property type="entry name" value="AAI_LTSS"/>
    <property type="match status" value="1"/>
</dbReference>
<gene>
    <name evidence="3" type="ORF">GH714_041992</name>
</gene>
<dbReference type="Pfam" id="PF05678">
    <property type="entry name" value="VQ"/>
    <property type="match status" value="1"/>
</dbReference>
<keyword evidence="4" id="KW-1185">Reference proteome</keyword>
<dbReference type="Pfam" id="PF14368">
    <property type="entry name" value="LTP_2"/>
    <property type="match status" value="1"/>
</dbReference>
<dbReference type="GO" id="GO:0007140">
    <property type="term" value="P:male meiotic nuclear division"/>
    <property type="evidence" value="ECO:0007669"/>
    <property type="project" value="InterPro"/>
</dbReference>
<dbReference type="PANTHER" id="PTHR33385">
    <property type="entry name" value="PROTEIN XRI1"/>
    <property type="match status" value="1"/>
</dbReference>
<dbReference type="InterPro" id="IPR016140">
    <property type="entry name" value="Bifunc_inhib/LTP/seed_store"/>
</dbReference>
<dbReference type="InterPro" id="IPR036312">
    <property type="entry name" value="Bifun_inhib/LTP/seed_sf"/>
</dbReference>
<evidence type="ECO:0000313" key="4">
    <source>
        <dbReference type="Proteomes" id="UP000467840"/>
    </source>
</evidence>
<organism evidence="3 4">
    <name type="scientific">Hevea brasiliensis</name>
    <name type="common">Para rubber tree</name>
    <name type="synonym">Siphonia brasiliensis</name>
    <dbReference type="NCBI Taxonomy" id="3981"/>
    <lineage>
        <taxon>Eukaryota</taxon>
        <taxon>Viridiplantae</taxon>
        <taxon>Streptophyta</taxon>
        <taxon>Embryophyta</taxon>
        <taxon>Tracheophyta</taxon>
        <taxon>Spermatophyta</taxon>
        <taxon>Magnoliopsida</taxon>
        <taxon>eudicotyledons</taxon>
        <taxon>Gunneridae</taxon>
        <taxon>Pentapetalae</taxon>
        <taxon>rosids</taxon>
        <taxon>fabids</taxon>
        <taxon>Malpighiales</taxon>
        <taxon>Euphorbiaceae</taxon>
        <taxon>Crotonoideae</taxon>
        <taxon>Micrandreae</taxon>
        <taxon>Hevea</taxon>
    </lineage>
</organism>
<dbReference type="Gene3D" id="1.10.110.10">
    <property type="entry name" value="Plant lipid-transfer and hydrophobic proteins"/>
    <property type="match status" value="1"/>
</dbReference>
<name>A0A6A6MS65_HEVBR</name>
<evidence type="ECO:0000259" key="2">
    <source>
        <dbReference type="SMART" id="SM00499"/>
    </source>
</evidence>
<sequence>MRACLAALLVVLLASNAFLGVVDAAGECGKTPISSAAASLSPCLTAAGNAKASVPPACCTKVVALIKTAPTCLCAVLLSPLAKQAGIKPGIAITIPKRCNIKNRPAGKKCGSSSLLLLDGYINLEKTLLISIYLQSWMKLHRFFSSLESDFSTGYLEDALVEFSERSKRRRLMFYTDDHHLEKSYWNENFEWDSENFSCMSRITGSIRGVSDEPISTSMSNMSAEATVITEMKTPEKEKSTAPETLDSSSSYYKDSAKTKSIFDKDNLHLLGENKRKKRVITRVLYPFAMVKPGGVEGNMTISDINERILMPPTRPVRHPVGDFACRPCVSADGIGLSGKAVVALTRIHTRGRGTITIIRTKEHLICIYAYIAYSRDRKFRLEIIMGKRKCPRMMKISKNIEKKQEVNSLIGVLRPKVYITDISSFKRLVQELTGNGGATVSSPSSSPARPQTISEKVLVADHMADQENNNSEISMDASVDSSLDLHNQELLWMDQTLDTYRDLESWLLDIY</sequence>
<dbReference type="AlphaFoldDB" id="A0A6A6MS65"/>
<protein>
    <recommendedName>
        <fullName evidence="2">Bifunctional inhibitor/plant lipid transfer protein/seed storage helical domain-containing protein</fullName>
    </recommendedName>
</protein>
<dbReference type="InterPro" id="IPR008889">
    <property type="entry name" value="VQ"/>
</dbReference>
<dbReference type="GO" id="GO:0007143">
    <property type="term" value="P:female meiotic nuclear division"/>
    <property type="evidence" value="ECO:0007669"/>
    <property type="project" value="InterPro"/>
</dbReference>
<comment type="caution">
    <text evidence="3">The sequence shown here is derived from an EMBL/GenBank/DDBJ whole genome shotgun (WGS) entry which is preliminary data.</text>
</comment>
<evidence type="ECO:0000256" key="1">
    <source>
        <dbReference type="SAM" id="SignalP"/>
    </source>
</evidence>
<dbReference type="SUPFAM" id="SSF47699">
    <property type="entry name" value="Bifunctional inhibitor/lipid-transfer protein/seed storage 2S albumin"/>
    <property type="match status" value="1"/>
</dbReference>
<dbReference type="PANTHER" id="PTHR33385:SF18">
    <property type="entry name" value="XRI1-LIKE PROTEIN"/>
    <property type="match status" value="1"/>
</dbReference>
<proteinExistence type="predicted"/>
<dbReference type="SMART" id="SM00499">
    <property type="entry name" value="AAI"/>
    <property type="match status" value="1"/>
</dbReference>
<feature type="signal peptide" evidence="1">
    <location>
        <begin position="1"/>
        <end position="24"/>
    </location>
</feature>
<feature type="domain" description="Bifunctional inhibitor/plant lipid transfer protein/seed storage helical" evidence="2">
    <location>
        <begin position="28"/>
        <end position="110"/>
    </location>
</feature>
<reference evidence="3 4" key="1">
    <citation type="journal article" date="2020" name="Mol. Plant">
        <title>The Chromosome-Based Rubber Tree Genome Provides New Insights into Spurge Genome Evolution and Rubber Biosynthesis.</title>
        <authorList>
            <person name="Liu J."/>
            <person name="Shi C."/>
            <person name="Shi C.C."/>
            <person name="Li W."/>
            <person name="Zhang Q.J."/>
            <person name="Zhang Y."/>
            <person name="Li K."/>
            <person name="Lu H.F."/>
            <person name="Shi C."/>
            <person name="Zhu S.T."/>
            <person name="Xiao Z.Y."/>
            <person name="Nan H."/>
            <person name="Yue Y."/>
            <person name="Zhu X.G."/>
            <person name="Wu Y."/>
            <person name="Hong X.N."/>
            <person name="Fan G.Y."/>
            <person name="Tong Y."/>
            <person name="Zhang D."/>
            <person name="Mao C.L."/>
            <person name="Liu Y.L."/>
            <person name="Hao S.J."/>
            <person name="Liu W.Q."/>
            <person name="Lv M.Q."/>
            <person name="Zhang H.B."/>
            <person name="Liu Y."/>
            <person name="Hu-Tang G.R."/>
            <person name="Wang J.P."/>
            <person name="Wang J.H."/>
            <person name="Sun Y.H."/>
            <person name="Ni S.B."/>
            <person name="Chen W.B."/>
            <person name="Zhang X.C."/>
            <person name="Jiao Y.N."/>
            <person name="Eichler E.E."/>
            <person name="Li G.H."/>
            <person name="Liu X."/>
            <person name="Gao L.Z."/>
        </authorList>
    </citation>
    <scope>NUCLEOTIDE SEQUENCE [LARGE SCALE GENOMIC DNA]</scope>
    <source>
        <strain evidence="4">cv. GT1</strain>
        <tissue evidence="3">Leaf</tissue>
    </source>
</reference>
<accession>A0A6A6MS65</accession>
<dbReference type="Proteomes" id="UP000467840">
    <property type="component" value="Chromosome 15"/>
</dbReference>